<proteinExistence type="predicted"/>
<organism evidence="1 2">
    <name type="scientific">Leptospira mtsangambouensis</name>
    <dbReference type="NCBI Taxonomy" id="2484912"/>
    <lineage>
        <taxon>Bacteria</taxon>
        <taxon>Pseudomonadati</taxon>
        <taxon>Spirochaetota</taxon>
        <taxon>Spirochaetia</taxon>
        <taxon>Leptospirales</taxon>
        <taxon>Leptospiraceae</taxon>
        <taxon>Leptospira</taxon>
    </lineage>
</organism>
<dbReference type="RefSeq" id="WP_135694755.1">
    <property type="nucleotide sequence ID" value="NZ_RQHK01000011.1"/>
</dbReference>
<dbReference type="Proteomes" id="UP000297940">
    <property type="component" value="Unassembled WGS sequence"/>
</dbReference>
<keyword evidence="2" id="KW-1185">Reference proteome</keyword>
<name>A0ABY2NZM0_9LEPT</name>
<protein>
    <submittedName>
        <fullName evidence="1">Uncharacterized protein</fullName>
    </submittedName>
</protein>
<evidence type="ECO:0000313" key="2">
    <source>
        <dbReference type="Proteomes" id="UP000297940"/>
    </source>
</evidence>
<comment type="caution">
    <text evidence="1">The sequence shown here is derived from an EMBL/GenBank/DDBJ whole genome shotgun (WGS) entry which is preliminary data.</text>
</comment>
<accession>A0ABY2NZM0</accession>
<gene>
    <name evidence="1" type="ORF">EHR01_10550</name>
</gene>
<dbReference type="EMBL" id="RQHK01000011">
    <property type="protein sequence ID" value="TGM74392.1"/>
    <property type="molecule type" value="Genomic_DNA"/>
</dbReference>
<sequence>MNSSDQEQISRWRERWLAMISYFACYKIQKKMWLDVKNTNPHWSFVELMCCYFDDLGLREDDICLNELLLENYITRKELDAVKKLHQEAALYFPPNSDEYNHQNILNDPKWTEIINLANDTKSNLKNLIKNNLELEKLDHYEMLYEKI</sequence>
<reference evidence="2" key="1">
    <citation type="journal article" date="2019" name="PLoS Negl. Trop. Dis.">
        <title>Revisiting the worldwide diversity of Leptospira species in the environment.</title>
        <authorList>
            <person name="Vincent A.T."/>
            <person name="Schiettekatte O."/>
            <person name="Bourhy P."/>
            <person name="Veyrier F.J."/>
            <person name="Picardeau M."/>
        </authorList>
    </citation>
    <scope>NUCLEOTIDE SEQUENCE [LARGE SCALE GENOMIC DNA]</scope>
    <source>
        <strain evidence="2">201601298</strain>
    </source>
</reference>
<evidence type="ECO:0000313" key="1">
    <source>
        <dbReference type="EMBL" id="TGM74392.1"/>
    </source>
</evidence>